<evidence type="ECO:0000313" key="4">
    <source>
        <dbReference type="EMBL" id="SDH63870.1"/>
    </source>
</evidence>
<feature type="domain" description="Nudix hydrolase" evidence="3">
    <location>
        <begin position="66"/>
        <end position="192"/>
    </location>
</feature>
<dbReference type="Proteomes" id="UP000199705">
    <property type="component" value="Unassembled WGS sequence"/>
</dbReference>
<dbReference type="Pfam" id="PF00293">
    <property type="entry name" value="NUDIX"/>
    <property type="match status" value="1"/>
</dbReference>
<protein>
    <submittedName>
        <fullName evidence="4">ADP-ribose pyrophosphatase YjhB, NUDIX family</fullName>
    </submittedName>
</protein>
<proteinExistence type="predicted"/>
<dbReference type="AlphaFoldDB" id="A0A1G8E2A9"/>
<dbReference type="PROSITE" id="PS00893">
    <property type="entry name" value="NUDIX_BOX"/>
    <property type="match status" value="1"/>
</dbReference>
<dbReference type="InterPro" id="IPR015797">
    <property type="entry name" value="NUDIX_hydrolase-like_dom_sf"/>
</dbReference>
<dbReference type="InterPro" id="IPR000086">
    <property type="entry name" value="NUDIX_hydrolase_dom"/>
</dbReference>
<dbReference type="PANTHER" id="PTHR43046:SF14">
    <property type="entry name" value="MUTT_NUDIX FAMILY PROTEIN"/>
    <property type="match status" value="1"/>
</dbReference>
<keyword evidence="2" id="KW-0378">Hydrolase</keyword>
<reference evidence="5" key="1">
    <citation type="submission" date="2016-10" db="EMBL/GenBank/DDBJ databases">
        <authorList>
            <person name="Varghese N."/>
            <person name="Submissions S."/>
        </authorList>
    </citation>
    <scope>NUCLEOTIDE SEQUENCE [LARGE SCALE GENOMIC DNA]</scope>
    <source>
        <strain evidence="5">Gh-67</strain>
    </source>
</reference>
<dbReference type="SUPFAM" id="SSF55811">
    <property type="entry name" value="Nudix"/>
    <property type="match status" value="1"/>
</dbReference>
<dbReference type="PROSITE" id="PS51462">
    <property type="entry name" value="NUDIX"/>
    <property type="match status" value="1"/>
</dbReference>
<dbReference type="GO" id="GO:0016787">
    <property type="term" value="F:hydrolase activity"/>
    <property type="evidence" value="ECO:0007669"/>
    <property type="project" value="UniProtKB-KW"/>
</dbReference>
<comment type="cofactor">
    <cofactor evidence="1">
        <name>Mg(2+)</name>
        <dbReference type="ChEBI" id="CHEBI:18420"/>
    </cofactor>
</comment>
<dbReference type="Pfam" id="PF12535">
    <property type="entry name" value="Nudix_N"/>
    <property type="match status" value="1"/>
</dbReference>
<sequence>MKKNYIDLLENIYALAQTGIRYTKSPFDMERYQKLLDIATQEYSEFTGLETEVLKERFRNDLGYATPKVGVNGILFDDNGRLLVEHRSDDLLWGLPGGWVDIGEDPETAMKREFWEEARLIVEPVEIIKFFAVPAGQFQQPHSSVVVLYLCKYVSGNIETSIESLEIKFVDPAEITTWHKNHGEYVKEALLHRKKALSQV</sequence>
<dbReference type="RefSeq" id="WP_091171274.1">
    <property type="nucleotide sequence ID" value="NZ_FNCG01000011.1"/>
</dbReference>
<dbReference type="Gene3D" id="6.10.250.1120">
    <property type="match status" value="1"/>
</dbReference>
<dbReference type="EMBL" id="FNCG01000011">
    <property type="protein sequence ID" value="SDH63870.1"/>
    <property type="molecule type" value="Genomic_DNA"/>
</dbReference>
<evidence type="ECO:0000256" key="2">
    <source>
        <dbReference type="ARBA" id="ARBA00022801"/>
    </source>
</evidence>
<evidence type="ECO:0000313" key="5">
    <source>
        <dbReference type="Proteomes" id="UP000199705"/>
    </source>
</evidence>
<organism evidence="4 5">
    <name type="scientific">Mucilaginibacter gossypii</name>
    <dbReference type="NCBI Taxonomy" id="551996"/>
    <lineage>
        <taxon>Bacteria</taxon>
        <taxon>Pseudomonadati</taxon>
        <taxon>Bacteroidota</taxon>
        <taxon>Sphingobacteriia</taxon>
        <taxon>Sphingobacteriales</taxon>
        <taxon>Sphingobacteriaceae</taxon>
        <taxon>Mucilaginibacter</taxon>
    </lineage>
</organism>
<dbReference type="Gene3D" id="3.90.79.10">
    <property type="entry name" value="Nucleoside Triphosphate Pyrophosphohydrolase"/>
    <property type="match status" value="1"/>
</dbReference>
<keyword evidence="5" id="KW-1185">Reference proteome</keyword>
<dbReference type="InterPro" id="IPR020084">
    <property type="entry name" value="NUDIX_hydrolase_CS"/>
</dbReference>
<gene>
    <name evidence="4" type="ORF">SAMN05192573_11191</name>
</gene>
<accession>A0A1G8E2A9</accession>
<evidence type="ECO:0000259" key="3">
    <source>
        <dbReference type="PROSITE" id="PS51462"/>
    </source>
</evidence>
<name>A0A1G8E2A9_9SPHI</name>
<dbReference type="PANTHER" id="PTHR43046">
    <property type="entry name" value="GDP-MANNOSE MANNOSYL HYDROLASE"/>
    <property type="match status" value="1"/>
</dbReference>
<dbReference type="InterPro" id="IPR059176">
    <property type="entry name" value="UDP-X_N"/>
</dbReference>
<evidence type="ECO:0000256" key="1">
    <source>
        <dbReference type="ARBA" id="ARBA00001946"/>
    </source>
</evidence>